<comment type="caution">
    <text evidence="1">The sequence shown here is derived from an EMBL/GenBank/DDBJ whole genome shotgun (WGS) entry which is preliminary data.</text>
</comment>
<sequence length="103" mass="11106">MITRRNMCKIKGLSEAKVDKIKEVANSIMGDGFITASDYAEMRAMVVRISTGSKEFDKLLGGGIQSMSITEAFGEFRTGKTQLGHTLCVTTQLPLEMGGANGK</sequence>
<feature type="non-terminal residue" evidence="1">
    <location>
        <position position="103"/>
    </location>
</feature>
<keyword evidence="2" id="KW-1185">Reference proteome</keyword>
<accession>A0ACC1HPK2</accession>
<evidence type="ECO:0000313" key="2">
    <source>
        <dbReference type="Proteomes" id="UP001145114"/>
    </source>
</evidence>
<protein>
    <submittedName>
        <fullName evidence="1">Meiotic recombination protein dmc1</fullName>
    </submittedName>
</protein>
<dbReference type="EMBL" id="JAMZIH010002845">
    <property type="protein sequence ID" value="KAJ1677187.1"/>
    <property type="molecule type" value="Genomic_DNA"/>
</dbReference>
<gene>
    <name evidence="1" type="primary">DMC1_1</name>
    <name evidence="1" type="ORF">EV182_006694</name>
</gene>
<reference evidence="1" key="1">
    <citation type="submission" date="2022-06" db="EMBL/GenBank/DDBJ databases">
        <title>Phylogenomic reconstructions and comparative analyses of Kickxellomycotina fungi.</title>
        <authorList>
            <person name="Reynolds N.K."/>
            <person name="Stajich J.E."/>
            <person name="Barry K."/>
            <person name="Grigoriev I.V."/>
            <person name="Crous P."/>
            <person name="Smith M.E."/>
        </authorList>
    </citation>
    <scope>NUCLEOTIDE SEQUENCE</scope>
    <source>
        <strain evidence="1">RSA 2271</strain>
    </source>
</reference>
<evidence type="ECO:0000313" key="1">
    <source>
        <dbReference type="EMBL" id="KAJ1677187.1"/>
    </source>
</evidence>
<proteinExistence type="predicted"/>
<dbReference type="Proteomes" id="UP001145114">
    <property type="component" value="Unassembled WGS sequence"/>
</dbReference>
<organism evidence="1 2">
    <name type="scientific">Spiromyces aspiralis</name>
    <dbReference type="NCBI Taxonomy" id="68401"/>
    <lineage>
        <taxon>Eukaryota</taxon>
        <taxon>Fungi</taxon>
        <taxon>Fungi incertae sedis</taxon>
        <taxon>Zoopagomycota</taxon>
        <taxon>Kickxellomycotina</taxon>
        <taxon>Kickxellomycetes</taxon>
        <taxon>Kickxellales</taxon>
        <taxon>Kickxellaceae</taxon>
        <taxon>Spiromyces</taxon>
    </lineage>
</organism>
<name>A0ACC1HPK2_9FUNG</name>